<dbReference type="InterPro" id="IPR009057">
    <property type="entry name" value="Homeodomain-like_sf"/>
</dbReference>
<evidence type="ECO:0000259" key="3">
    <source>
        <dbReference type="PROSITE" id="PS50977"/>
    </source>
</evidence>
<reference evidence="4 5" key="1">
    <citation type="submission" date="2015-11" db="EMBL/GenBank/DDBJ databases">
        <title>Draft genome sequences of new species of the genus Lactobacillus isolated from orchardgrass silage.</title>
        <authorList>
            <person name="Tohno M."/>
            <person name="Tanizawa Y."/>
            <person name="Arita M."/>
        </authorList>
    </citation>
    <scope>NUCLEOTIDE SEQUENCE [LARGE SCALE GENOMIC DNA]</scope>
    <source>
        <strain evidence="4 5">IWT140</strain>
    </source>
</reference>
<dbReference type="EMBL" id="BCMH01000001">
    <property type="protein sequence ID" value="GAX02584.1"/>
    <property type="molecule type" value="Genomic_DNA"/>
</dbReference>
<comment type="caution">
    <text evidence="4">The sequence shown here is derived from an EMBL/GenBank/DDBJ whole genome shotgun (WGS) entry which is preliminary data.</text>
</comment>
<dbReference type="Proteomes" id="UP000198430">
    <property type="component" value="Unassembled WGS sequence"/>
</dbReference>
<evidence type="ECO:0000313" key="4">
    <source>
        <dbReference type="EMBL" id="GAX02584.1"/>
    </source>
</evidence>
<feature type="domain" description="HTH tetR-type" evidence="3">
    <location>
        <begin position="7"/>
        <end position="67"/>
    </location>
</feature>
<keyword evidence="5" id="KW-1185">Reference proteome</keyword>
<dbReference type="Pfam" id="PF00440">
    <property type="entry name" value="TetR_N"/>
    <property type="match status" value="1"/>
</dbReference>
<dbReference type="SUPFAM" id="SSF46689">
    <property type="entry name" value="Homeodomain-like"/>
    <property type="match status" value="1"/>
</dbReference>
<evidence type="ECO:0000256" key="2">
    <source>
        <dbReference type="PROSITE-ProRule" id="PRU00335"/>
    </source>
</evidence>
<dbReference type="PROSITE" id="PS50977">
    <property type="entry name" value="HTH_TETR_2"/>
    <property type="match status" value="1"/>
</dbReference>
<organism evidence="4 5">
    <name type="scientific">Secundilactobacillus pentosiphilus</name>
    <dbReference type="NCBI Taxonomy" id="1714682"/>
    <lineage>
        <taxon>Bacteria</taxon>
        <taxon>Bacillati</taxon>
        <taxon>Bacillota</taxon>
        <taxon>Bacilli</taxon>
        <taxon>Lactobacillales</taxon>
        <taxon>Lactobacillaceae</taxon>
        <taxon>Secundilactobacillus</taxon>
    </lineage>
</organism>
<gene>
    <name evidence="4" type="primary">tetR_4</name>
    <name evidence="4" type="ORF">IWT140_00181</name>
</gene>
<dbReference type="PANTHER" id="PTHR43479">
    <property type="entry name" value="ACREF/ENVCD OPERON REPRESSOR-RELATED"/>
    <property type="match status" value="1"/>
</dbReference>
<dbReference type="RefSeq" id="WP_089087572.1">
    <property type="nucleotide sequence ID" value="NZ_BCMH01000001.1"/>
</dbReference>
<sequence>MTDKRIIKTERDIKQAFLNLLKTTPFQKISVNQICNEALVSRSTFYEHFQDKYELLGQLVSQYTKLYQELVEQRTNQIINQEEHVLSIPEIAGTLQEHRDALNTLLSVHEDGLDLLVNWENCLSKTWHRLNHHYAADKQAPDDFVSSLESAIVLNYIRWSLKNGMNDDAAALSEHMIRSIYGNAMAHQSPTK</sequence>
<dbReference type="Gene3D" id="1.10.357.10">
    <property type="entry name" value="Tetracycline Repressor, domain 2"/>
    <property type="match status" value="1"/>
</dbReference>
<dbReference type="GO" id="GO:0003677">
    <property type="term" value="F:DNA binding"/>
    <property type="evidence" value="ECO:0007669"/>
    <property type="project" value="UniProtKB-UniRule"/>
</dbReference>
<dbReference type="PANTHER" id="PTHR43479:SF7">
    <property type="entry name" value="TETR-FAMILY TRANSCRIPTIONAL REGULATOR"/>
    <property type="match status" value="1"/>
</dbReference>
<evidence type="ECO:0000313" key="5">
    <source>
        <dbReference type="Proteomes" id="UP000198430"/>
    </source>
</evidence>
<proteinExistence type="predicted"/>
<name>A0A1Z5ILF2_9LACO</name>
<dbReference type="InterPro" id="IPR001647">
    <property type="entry name" value="HTH_TetR"/>
</dbReference>
<dbReference type="InterPro" id="IPR050624">
    <property type="entry name" value="HTH-type_Tx_Regulator"/>
</dbReference>
<accession>A0A1Z5ILF2</accession>
<feature type="DNA-binding region" description="H-T-H motif" evidence="2">
    <location>
        <begin position="30"/>
        <end position="49"/>
    </location>
</feature>
<evidence type="ECO:0000256" key="1">
    <source>
        <dbReference type="ARBA" id="ARBA00023125"/>
    </source>
</evidence>
<dbReference type="AlphaFoldDB" id="A0A1Z5ILF2"/>
<protein>
    <submittedName>
        <fullName evidence="4">TetR family transcriptional regulator</fullName>
    </submittedName>
</protein>
<keyword evidence="1 2" id="KW-0238">DNA-binding</keyword>